<dbReference type="InterPro" id="IPR016162">
    <property type="entry name" value="Ald_DH_N"/>
</dbReference>
<comment type="caution">
    <text evidence="4">The sequence shown here is derived from an EMBL/GenBank/DDBJ whole genome shotgun (WGS) entry which is preliminary data.</text>
</comment>
<keyword evidence="2" id="KW-0520">NAD</keyword>
<name>A0A814BYD7_9BILA</name>
<evidence type="ECO:0000313" key="5">
    <source>
        <dbReference type="EMBL" id="CAF3884478.1"/>
    </source>
</evidence>
<proteinExistence type="inferred from homology"/>
<reference evidence="4" key="1">
    <citation type="submission" date="2021-02" db="EMBL/GenBank/DDBJ databases">
        <authorList>
            <person name="Nowell W R."/>
        </authorList>
    </citation>
    <scope>NUCLEOTIDE SEQUENCE</scope>
</reference>
<feature type="domain" description="Aldehyde dehydrogenase" evidence="3">
    <location>
        <begin position="20"/>
        <end position="196"/>
    </location>
</feature>
<evidence type="ECO:0000256" key="1">
    <source>
        <dbReference type="ARBA" id="ARBA00009986"/>
    </source>
</evidence>
<dbReference type="AlphaFoldDB" id="A0A814BYD7"/>
<evidence type="ECO:0000259" key="3">
    <source>
        <dbReference type="Pfam" id="PF00171"/>
    </source>
</evidence>
<comment type="similarity">
    <text evidence="1">Belongs to the aldehyde dehydrogenase family.</text>
</comment>
<evidence type="ECO:0000313" key="6">
    <source>
        <dbReference type="Proteomes" id="UP000663889"/>
    </source>
</evidence>
<dbReference type="Proteomes" id="UP000663889">
    <property type="component" value="Unassembled WGS sequence"/>
</dbReference>
<dbReference type="InterPro" id="IPR016161">
    <property type="entry name" value="Ald_DH/histidinol_DH"/>
</dbReference>
<accession>A0A814BYD7</accession>
<protein>
    <recommendedName>
        <fullName evidence="3">Aldehyde dehydrogenase domain-containing protein</fullName>
    </recommendedName>
</protein>
<evidence type="ECO:0000313" key="4">
    <source>
        <dbReference type="EMBL" id="CAF0935197.1"/>
    </source>
</evidence>
<gene>
    <name evidence="5" type="ORF">FNK824_LOCUS19718</name>
    <name evidence="4" type="ORF">SEV965_LOCUS7394</name>
</gene>
<dbReference type="PANTHER" id="PTHR43720:SF2">
    <property type="entry name" value="2-AMINOMUCONIC SEMIALDEHYDE DEHYDROGENASE"/>
    <property type="match status" value="1"/>
</dbReference>
<dbReference type="EMBL" id="CAJNOU010000256">
    <property type="protein sequence ID" value="CAF0935197.1"/>
    <property type="molecule type" value="Genomic_DNA"/>
</dbReference>
<organism evidence="4 6">
    <name type="scientific">Rotaria sordida</name>
    <dbReference type="NCBI Taxonomy" id="392033"/>
    <lineage>
        <taxon>Eukaryota</taxon>
        <taxon>Metazoa</taxon>
        <taxon>Spiralia</taxon>
        <taxon>Gnathifera</taxon>
        <taxon>Rotifera</taxon>
        <taxon>Eurotatoria</taxon>
        <taxon>Bdelloidea</taxon>
        <taxon>Philodinida</taxon>
        <taxon>Philodinidae</taxon>
        <taxon>Rotaria</taxon>
    </lineage>
</organism>
<dbReference type="InterPro" id="IPR015590">
    <property type="entry name" value="Aldehyde_DH_dom"/>
</dbReference>
<evidence type="ECO:0000256" key="2">
    <source>
        <dbReference type="ARBA" id="ARBA00023027"/>
    </source>
</evidence>
<dbReference type="PANTHER" id="PTHR43720">
    <property type="entry name" value="2-AMINOMUCONIC SEMIALDEHYDE DEHYDROGENASE"/>
    <property type="match status" value="1"/>
</dbReference>
<dbReference type="Proteomes" id="UP000663874">
    <property type="component" value="Unassembled WGS sequence"/>
</dbReference>
<sequence length="200" mass="22608">MASIQRINNFINGQFVSTEDYLKSFNPTTEEVIAHIADSSTEDAERAVQAARQAFPSWSLETITKRVYYLNRIADLIQARLEDFARAESLDQGKPLWLARTMEIPRAIDNFRFFATALMQSREIFTPHPTIPNVISYTVRNPIGVAVLISPWNLPLYLLTWKIAPCIAFGCTCVCKPSEFTSVTAGMLAQVFIDVGMYLY</sequence>
<dbReference type="SUPFAM" id="SSF53720">
    <property type="entry name" value="ALDH-like"/>
    <property type="match status" value="1"/>
</dbReference>
<dbReference type="GO" id="GO:0016620">
    <property type="term" value="F:oxidoreductase activity, acting on the aldehyde or oxo group of donors, NAD or NADP as acceptor"/>
    <property type="evidence" value="ECO:0007669"/>
    <property type="project" value="TreeGrafter"/>
</dbReference>
<dbReference type="Pfam" id="PF00171">
    <property type="entry name" value="Aldedh"/>
    <property type="match status" value="1"/>
</dbReference>
<dbReference type="EMBL" id="CAJOBE010003503">
    <property type="protein sequence ID" value="CAF3884478.1"/>
    <property type="molecule type" value="Genomic_DNA"/>
</dbReference>
<dbReference type="Gene3D" id="3.40.605.10">
    <property type="entry name" value="Aldehyde Dehydrogenase, Chain A, domain 1"/>
    <property type="match status" value="1"/>
</dbReference>